<dbReference type="AlphaFoldDB" id="A0A6S7G3N8"/>
<dbReference type="Proteomes" id="UP001152795">
    <property type="component" value="Unassembled WGS sequence"/>
</dbReference>
<evidence type="ECO:0000256" key="3">
    <source>
        <dbReference type="ARBA" id="ARBA00011881"/>
    </source>
</evidence>
<keyword evidence="6 12" id="KW-0456">Lyase</keyword>
<evidence type="ECO:0000313" key="15">
    <source>
        <dbReference type="EMBL" id="CAB3982926.1"/>
    </source>
</evidence>
<comment type="catalytic activity">
    <reaction evidence="11">
        <text>(4S)-4-hydroxy-2-oxoglutarate = glyoxylate + pyruvate</text>
        <dbReference type="Rhea" id="RHEA:35639"/>
        <dbReference type="ChEBI" id="CHEBI:15361"/>
        <dbReference type="ChEBI" id="CHEBI:36655"/>
        <dbReference type="ChEBI" id="CHEBI:71685"/>
        <dbReference type="EC" id="4.1.3.16"/>
    </reaction>
</comment>
<proteinExistence type="inferred from homology"/>
<evidence type="ECO:0000256" key="12">
    <source>
        <dbReference type="PIRNR" id="PIRNR001365"/>
    </source>
</evidence>
<evidence type="ECO:0000256" key="9">
    <source>
        <dbReference type="ARBA" id="ARBA00032879"/>
    </source>
</evidence>
<feature type="binding site" evidence="14">
    <location>
        <position position="207"/>
    </location>
    <ligand>
        <name>pyruvate</name>
        <dbReference type="ChEBI" id="CHEBI:15361"/>
    </ligand>
</feature>
<evidence type="ECO:0000256" key="4">
    <source>
        <dbReference type="ARBA" id="ARBA00012215"/>
    </source>
</evidence>
<evidence type="ECO:0000256" key="6">
    <source>
        <dbReference type="ARBA" id="ARBA00023239"/>
    </source>
</evidence>
<dbReference type="PROSITE" id="PS00666">
    <property type="entry name" value="DHDPS_2"/>
    <property type="match status" value="1"/>
</dbReference>
<reference evidence="15" key="1">
    <citation type="submission" date="2020-04" db="EMBL/GenBank/DDBJ databases">
        <authorList>
            <person name="Alioto T."/>
            <person name="Alioto T."/>
            <person name="Gomez Garrido J."/>
        </authorList>
    </citation>
    <scope>NUCLEOTIDE SEQUENCE</scope>
    <source>
        <strain evidence="15">A484AB</strain>
    </source>
</reference>
<sequence length="293" mass="31981">MDISGIFPPIPTPFNKEEEIDYVKLKENVQKWNEIPFKGYVVQGSNGEFAYMDPDERVKLVEKVREFAPKEKLIIAGAACEGTNQTINMAQKMASVGADSVLVATPCFYKSGMTKEALEMHYIKVADSCPVPVILYSVPANTGIDLPEEVIVNLSKHPNIIGLKDSGGNITKIGSVIHRTLKGRFQVLAGSASFLYASLSLGAVGGVCALANVLGREVCKLAELHKMGEHEKAKELQHQLILPNTAVTARHGIAGLKTAMEMFGYYGGPTRSPLLPLKQDQIDDVKHIFEPFL</sequence>
<evidence type="ECO:0000256" key="13">
    <source>
        <dbReference type="PIRSR" id="PIRSR001365-1"/>
    </source>
</evidence>
<evidence type="ECO:0000256" key="11">
    <source>
        <dbReference type="ARBA" id="ARBA00033613"/>
    </source>
</evidence>
<evidence type="ECO:0000256" key="10">
    <source>
        <dbReference type="ARBA" id="ARBA00033610"/>
    </source>
</evidence>
<dbReference type="SMART" id="SM01130">
    <property type="entry name" value="DHDPS"/>
    <property type="match status" value="1"/>
</dbReference>
<protein>
    <recommendedName>
        <fullName evidence="5">4-hydroxy-2-oxoglutarate aldolase, mitochondrial</fullName>
        <ecNumber evidence="4">4.1.3.16</ecNumber>
    </recommendedName>
    <alternativeName>
        <fullName evidence="9">Dihydrodipicolinate synthase-like</fullName>
    </alternativeName>
    <alternativeName>
        <fullName evidence="8">Probable 2-keto-4-hydroxyglutarate aldolase</fullName>
    </alternativeName>
</protein>
<gene>
    <name evidence="15" type="ORF">PACLA_8A010566</name>
</gene>
<feature type="active site" description="Proton donor/acceptor" evidence="13">
    <location>
        <position position="136"/>
    </location>
</feature>
<evidence type="ECO:0000256" key="7">
    <source>
        <dbReference type="ARBA" id="ARBA00023270"/>
    </source>
</evidence>
<dbReference type="EMBL" id="CACRXK020000555">
    <property type="protein sequence ID" value="CAB3982926.1"/>
    <property type="molecule type" value="Genomic_DNA"/>
</dbReference>
<dbReference type="GO" id="GO:0008700">
    <property type="term" value="F:(R,S)-4-hydroxy-2-oxoglutarate aldolase activity"/>
    <property type="evidence" value="ECO:0007669"/>
    <property type="project" value="UniProtKB-EC"/>
</dbReference>
<accession>A0A6S7G3N8</accession>
<evidence type="ECO:0000256" key="8">
    <source>
        <dbReference type="ARBA" id="ARBA00030874"/>
    </source>
</evidence>
<dbReference type="InterPro" id="IPR002220">
    <property type="entry name" value="DapA-like"/>
</dbReference>
<dbReference type="InterPro" id="IPR020625">
    <property type="entry name" value="Schiff_base-form_aldolases_AS"/>
</dbReference>
<dbReference type="PANTHER" id="PTHR12128">
    <property type="entry name" value="DIHYDRODIPICOLINATE SYNTHASE"/>
    <property type="match status" value="1"/>
</dbReference>
<evidence type="ECO:0000256" key="5">
    <source>
        <dbReference type="ARBA" id="ARBA00018425"/>
    </source>
</evidence>
<dbReference type="GO" id="GO:0008840">
    <property type="term" value="F:4-hydroxy-tetrahydrodipicolinate synthase activity"/>
    <property type="evidence" value="ECO:0007669"/>
    <property type="project" value="TreeGrafter"/>
</dbReference>
<evidence type="ECO:0000313" key="16">
    <source>
        <dbReference type="Proteomes" id="UP001152795"/>
    </source>
</evidence>
<dbReference type="Gene3D" id="3.20.20.70">
    <property type="entry name" value="Aldolase class I"/>
    <property type="match status" value="1"/>
</dbReference>
<dbReference type="GO" id="GO:0044281">
    <property type="term" value="P:small molecule metabolic process"/>
    <property type="evidence" value="ECO:0007669"/>
    <property type="project" value="UniProtKB-ARBA"/>
</dbReference>
<dbReference type="PANTHER" id="PTHR12128:SF66">
    <property type="entry name" value="4-HYDROXY-2-OXOGLUTARATE ALDOLASE, MITOCHONDRIAL"/>
    <property type="match status" value="1"/>
</dbReference>
<dbReference type="SUPFAM" id="SSF51569">
    <property type="entry name" value="Aldolase"/>
    <property type="match status" value="1"/>
</dbReference>
<feature type="active site" description="Schiff-base intermediate with substrate" evidence="13">
    <location>
        <position position="164"/>
    </location>
</feature>
<dbReference type="PRINTS" id="PR00146">
    <property type="entry name" value="DHPICSNTHASE"/>
</dbReference>
<evidence type="ECO:0000256" key="14">
    <source>
        <dbReference type="PIRSR" id="PIRSR001365-2"/>
    </source>
</evidence>
<organism evidence="15 16">
    <name type="scientific">Paramuricea clavata</name>
    <name type="common">Red gorgonian</name>
    <name type="synonym">Violescent sea-whip</name>
    <dbReference type="NCBI Taxonomy" id="317549"/>
    <lineage>
        <taxon>Eukaryota</taxon>
        <taxon>Metazoa</taxon>
        <taxon>Cnidaria</taxon>
        <taxon>Anthozoa</taxon>
        <taxon>Octocorallia</taxon>
        <taxon>Malacalcyonacea</taxon>
        <taxon>Plexauridae</taxon>
        <taxon>Paramuricea</taxon>
    </lineage>
</organism>
<dbReference type="CDD" id="cd00408">
    <property type="entry name" value="DHDPS-like"/>
    <property type="match status" value="1"/>
</dbReference>
<dbReference type="PIRSF" id="PIRSF001365">
    <property type="entry name" value="DHDPS"/>
    <property type="match status" value="1"/>
</dbReference>
<keyword evidence="16" id="KW-1185">Reference proteome</keyword>
<dbReference type="OrthoDB" id="191315at2759"/>
<evidence type="ECO:0000256" key="2">
    <source>
        <dbReference type="ARBA" id="ARBA00007592"/>
    </source>
</evidence>
<name>A0A6S7G3N8_PARCT</name>
<dbReference type="InterPro" id="IPR013785">
    <property type="entry name" value="Aldolase_TIM"/>
</dbReference>
<dbReference type="EC" id="4.1.3.16" evidence="4"/>
<dbReference type="Pfam" id="PF00701">
    <property type="entry name" value="DHDPS"/>
    <property type="match status" value="1"/>
</dbReference>
<comment type="subunit">
    <text evidence="3">Homotetramer.</text>
</comment>
<evidence type="ECO:0000256" key="1">
    <source>
        <dbReference type="ARBA" id="ARBA00002577"/>
    </source>
</evidence>
<comment type="caution">
    <text evidence="15">The sequence shown here is derived from an EMBL/GenBank/DDBJ whole genome shotgun (WGS) entry which is preliminary data.</text>
</comment>
<comment type="catalytic activity">
    <reaction evidence="10">
        <text>(4R)-4-hydroxy-2-oxoglutarate = glyoxylate + pyruvate</text>
        <dbReference type="Rhea" id="RHEA:30687"/>
        <dbReference type="ChEBI" id="CHEBI:15361"/>
        <dbReference type="ChEBI" id="CHEBI:36655"/>
        <dbReference type="ChEBI" id="CHEBI:62213"/>
        <dbReference type="EC" id="4.1.3.16"/>
    </reaction>
</comment>
<comment type="similarity">
    <text evidence="2 12">Belongs to the DapA family.</text>
</comment>
<comment type="function">
    <text evidence="1">Catalyzes the final step in the metabolic pathway of hydroxyproline.</text>
</comment>
<keyword evidence="7" id="KW-0704">Schiff base</keyword>